<dbReference type="AlphaFoldDB" id="A0A8I6RHS2"/>
<keyword evidence="8" id="KW-0833">Ubl conjugation pathway</keyword>
<dbReference type="SUPFAM" id="SSF57850">
    <property type="entry name" value="RING/U-box"/>
    <property type="match status" value="1"/>
</dbReference>
<evidence type="ECO:0000313" key="18">
    <source>
        <dbReference type="Proteomes" id="UP000494040"/>
    </source>
</evidence>
<keyword evidence="13 15" id="KW-0472">Membrane</keyword>
<evidence type="ECO:0000256" key="10">
    <source>
        <dbReference type="ARBA" id="ARBA00022833"/>
    </source>
</evidence>
<dbReference type="SMART" id="SM00184">
    <property type="entry name" value="RING"/>
    <property type="match status" value="1"/>
</dbReference>
<name>A0A8I6RHS2_CIMLE</name>
<reference evidence="17" key="1">
    <citation type="submission" date="2022-01" db="UniProtKB">
        <authorList>
            <consortium name="EnsemblMetazoa"/>
        </authorList>
    </citation>
    <scope>IDENTIFICATION</scope>
</reference>
<dbReference type="InterPro" id="IPR001841">
    <property type="entry name" value="Znf_RING"/>
</dbReference>
<dbReference type="GO" id="GO:0016567">
    <property type="term" value="P:protein ubiquitination"/>
    <property type="evidence" value="ECO:0007669"/>
    <property type="project" value="InterPro"/>
</dbReference>
<evidence type="ECO:0000256" key="12">
    <source>
        <dbReference type="ARBA" id="ARBA00023128"/>
    </source>
</evidence>
<evidence type="ECO:0000256" key="3">
    <source>
        <dbReference type="ARBA" id="ARBA00012483"/>
    </source>
</evidence>
<dbReference type="KEGG" id="clec:106663650"/>
<dbReference type="Proteomes" id="UP000494040">
    <property type="component" value="Unassembled WGS sequence"/>
</dbReference>
<dbReference type="InterPro" id="IPR022170">
    <property type="entry name" value="MUL1-like"/>
</dbReference>
<protein>
    <recommendedName>
        <fullName evidence="3">RING-type E3 ubiquitin transferase</fullName>
        <ecNumber evidence="3">2.3.2.27</ecNumber>
    </recommendedName>
</protein>
<keyword evidence="6" id="KW-0479">Metal-binding</keyword>
<dbReference type="InterPro" id="IPR051652">
    <property type="entry name" value="MDM2_MDM4_MUL1"/>
</dbReference>
<keyword evidence="12" id="KW-0496">Mitochondrion</keyword>
<feature type="domain" description="RING-type" evidence="16">
    <location>
        <begin position="289"/>
        <end position="325"/>
    </location>
</feature>
<dbReference type="CDD" id="cd16649">
    <property type="entry name" value="mRING-HC-C3HC5_CGRF1-like"/>
    <property type="match status" value="1"/>
</dbReference>
<evidence type="ECO:0000256" key="4">
    <source>
        <dbReference type="ARBA" id="ARBA00022679"/>
    </source>
</evidence>
<feature type="transmembrane region" description="Helical" evidence="15">
    <location>
        <begin position="229"/>
        <end position="246"/>
    </location>
</feature>
<keyword evidence="10" id="KW-0862">Zinc</keyword>
<dbReference type="InterPro" id="IPR013083">
    <property type="entry name" value="Znf_RING/FYVE/PHD"/>
</dbReference>
<comment type="subcellular location">
    <subcellularLocation>
        <location evidence="2">Mitochondrion outer membrane</location>
        <topology evidence="2">Multi-pass membrane protein</topology>
    </subcellularLocation>
</comment>
<evidence type="ECO:0000256" key="2">
    <source>
        <dbReference type="ARBA" id="ARBA00004374"/>
    </source>
</evidence>
<evidence type="ECO:0000256" key="7">
    <source>
        <dbReference type="ARBA" id="ARBA00022771"/>
    </source>
</evidence>
<keyword evidence="7 14" id="KW-0863">Zinc-finger</keyword>
<dbReference type="Pfam" id="PF13920">
    <property type="entry name" value="zf-C3HC4_3"/>
    <property type="match status" value="1"/>
</dbReference>
<evidence type="ECO:0000256" key="1">
    <source>
        <dbReference type="ARBA" id="ARBA00000900"/>
    </source>
</evidence>
<dbReference type="OrthoDB" id="66726at2759"/>
<dbReference type="GO" id="GO:0061630">
    <property type="term" value="F:ubiquitin protein ligase activity"/>
    <property type="evidence" value="ECO:0007669"/>
    <property type="project" value="UniProtKB-EC"/>
</dbReference>
<dbReference type="EC" id="2.3.2.27" evidence="3"/>
<dbReference type="EnsemblMetazoa" id="XM_014388651.2">
    <property type="protein sequence ID" value="XP_014244137.1"/>
    <property type="gene ID" value="LOC106663650"/>
</dbReference>
<evidence type="ECO:0000256" key="9">
    <source>
        <dbReference type="ARBA" id="ARBA00022787"/>
    </source>
</evidence>
<evidence type="ECO:0000256" key="5">
    <source>
        <dbReference type="ARBA" id="ARBA00022692"/>
    </source>
</evidence>
<keyword evidence="9" id="KW-1000">Mitochondrion outer membrane</keyword>
<gene>
    <name evidence="17" type="primary">106663650</name>
</gene>
<proteinExistence type="predicted"/>
<sequence length="337" mass="38465">MDNWVELLAFGVDAIIFGICSKLYLKYNYSAQLVEQSQRLGINPDYYDLDETTRKYVIYQGTVKAIGRPIRGLYAPDITGVVQRLTIKEHAIARNTSGFWSDQKNIIHESYNLVPFMIEKGYIQILVTDPLGAEILDLDTIYNKFENSSLSVMDHVISFFNGIRQRGIGTTEELLKEGSFMTVIGEMTKGPEGELQLGPSTLGYPYFITSMPVSCLLRNLKESRATYKWLSYLFGGIGIIFSFILAKKWWIARQNKIRDEEVKKRIEEMRKERRKNARRSCELSENEKCVVCKENPKEIIILQCGHVCICEDCSEVIKTQCPVCRATISNKAAAFIS</sequence>
<evidence type="ECO:0000256" key="11">
    <source>
        <dbReference type="ARBA" id="ARBA00022989"/>
    </source>
</evidence>
<keyword evidence="11 15" id="KW-1133">Transmembrane helix</keyword>
<dbReference type="PROSITE" id="PS50089">
    <property type="entry name" value="ZF_RING_2"/>
    <property type="match status" value="1"/>
</dbReference>
<dbReference type="PANTHER" id="PTHR12183">
    <property type="entry name" value="MITOCHONDRIAL UBIQUITIN LIGASE ACTIVATOR OF NFKB 1"/>
    <property type="match status" value="1"/>
</dbReference>
<evidence type="ECO:0000313" key="17">
    <source>
        <dbReference type="EnsemblMetazoa" id="XP_014244136.1"/>
    </source>
</evidence>
<evidence type="ECO:0000256" key="14">
    <source>
        <dbReference type="PROSITE-ProRule" id="PRU00175"/>
    </source>
</evidence>
<keyword evidence="18" id="KW-1185">Reference proteome</keyword>
<evidence type="ECO:0000259" key="16">
    <source>
        <dbReference type="PROSITE" id="PS50089"/>
    </source>
</evidence>
<evidence type="ECO:0000256" key="6">
    <source>
        <dbReference type="ARBA" id="ARBA00022723"/>
    </source>
</evidence>
<dbReference type="OMA" id="YILWKQY"/>
<evidence type="ECO:0000256" key="13">
    <source>
        <dbReference type="ARBA" id="ARBA00023136"/>
    </source>
</evidence>
<dbReference type="Pfam" id="PF12483">
    <property type="entry name" value="GIDE"/>
    <property type="match status" value="1"/>
</dbReference>
<dbReference type="EnsemblMetazoa" id="XM_014388650.2">
    <property type="protein sequence ID" value="XP_014244136.1"/>
    <property type="gene ID" value="LOC106663650"/>
</dbReference>
<dbReference type="PANTHER" id="PTHR12183:SF32">
    <property type="entry name" value="MITOCHONDRIAL E3 UBIQUITIN PROTEIN LIGASE 1"/>
    <property type="match status" value="1"/>
</dbReference>
<organism evidence="17 18">
    <name type="scientific">Cimex lectularius</name>
    <name type="common">Bed bug</name>
    <name type="synonym">Acanthia lectularia</name>
    <dbReference type="NCBI Taxonomy" id="79782"/>
    <lineage>
        <taxon>Eukaryota</taxon>
        <taxon>Metazoa</taxon>
        <taxon>Ecdysozoa</taxon>
        <taxon>Arthropoda</taxon>
        <taxon>Hexapoda</taxon>
        <taxon>Insecta</taxon>
        <taxon>Pterygota</taxon>
        <taxon>Neoptera</taxon>
        <taxon>Paraneoptera</taxon>
        <taxon>Hemiptera</taxon>
        <taxon>Heteroptera</taxon>
        <taxon>Panheteroptera</taxon>
        <taxon>Cimicomorpha</taxon>
        <taxon>Cimicidae</taxon>
        <taxon>Cimex</taxon>
    </lineage>
</organism>
<evidence type="ECO:0000256" key="8">
    <source>
        <dbReference type="ARBA" id="ARBA00022786"/>
    </source>
</evidence>
<dbReference type="GO" id="GO:0008270">
    <property type="term" value="F:zinc ion binding"/>
    <property type="evidence" value="ECO:0007669"/>
    <property type="project" value="UniProtKB-KW"/>
</dbReference>
<keyword evidence="4" id="KW-0808">Transferase</keyword>
<comment type="catalytic activity">
    <reaction evidence="1">
        <text>S-ubiquitinyl-[E2 ubiquitin-conjugating enzyme]-L-cysteine + [acceptor protein]-L-lysine = [E2 ubiquitin-conjugating enzyme]-L-cysteine + N(6)-ubiquitinyl-[acceptor protein]-L-lysine.</text>
        <dbReference type="EC" id="2.3.2.27"/>
    </reaction>
</comment>
<dbReference type="GO" id="GO:0005741">
    <property type="term" value="C:mitochondrial outer membrane"/>
    <property type="evidence" value="ECO:0007669"/>
    <property type="project" value="UniProtKB-SubCell"/>
</dbReference>
<keyword evidence="5 15" id="KW-0812">Transmembrane</keyword>
<dbReference type="Gene3D" id="3.30.40.10">
    <property type="entry name" value="Zinc/RING finger domain, C3HC4 (zinc finger)"/>
    <property type="match status" value="1"/>
</dbReference>
<accession>A0A8I6RHS2</accession>
<evidence type="ECO:0000256" key="15">
    <source>
        <dbReference type="SAM" id="Phobius"/>
    </source>
</evidence>